<dbReference type="PANTHER" id="PTHR43544">
    <property type="entry name" value="SHORT-CHAIN DEHYDROGENASE/REDUCTASE"/>
    <property type="match status" value="1"/>
</dbReference>
<organism evidence="2 3">
    <name type="scientific">Ramularia collo-cygni</name>
    <dbReference type="NCBI Taxonomy" id="112498"/>
    <lineage>
        <taxon>Eukaryota</taxon>
        <taxon>Fungi</taxon>
        <taxon>Dikarya</taxon>
        <taxon>Ascomycota</taxon>
        <taxon>Pezizomycotina</taxon>
        <taxon>Dothideomycetes</taxon>
        <taxon>Dothideomycetidae</taxon>
        <taxon>Mycosphaerellales</taxon>
        <taxon>Mycosphaerellaceae</taxon>
        <taxon>Ramularia</taxon>
    </lineage>
</organism>
<proteinExistence type="inferred from homology"/>
<dbReference type="SUPFAM" id="SSF51735">
    <property type="entry name" value="NAD(P)-binding Rossmann-fold domains"/>
    <property type="match status" value="1"/>
</dbReference>
<accession>A0A2D3VPM5</accession>
<evidence type="ECO:0000313" key="2">
    <source>
        <dbReference type="EMBL" id="CZT23928.1"/>
    </source>
</evidence>
<dbReference type="Proteomes" id="UP000225277">
    <property type="component" value="Unassembled WGS sequence"/>
</dbReference>
<dbReference type="EMBL" id="FJUY01000018">
    <property type="protein sequence ID" value="CZT23928.1"/>
    <property type="molecule type" value="Genomic_DNA"/>
</dbReference>
<dbReference type="OrthoDB" id="191139at2759"/>
<dbReference type="AlphaFoldDB" id="A0A2D3VPM5"/>
<dbReference type="PANTHER" id="PTHR43544:SF32">
    <property type="entry name" value="CHAIN DEHYDROGENASE, PUTATIVE (AFU_ORTHOLOGUE AFUA_5G01530)-RELATED"/>
    <property type="match status" value="1"/>
</dbReference>
<dbReference type="InterPro" id="IPR036291">
    <property type="entry name" value="NAD(P)-bd_dom_sf"/>
</dbReference>
<dbReference type="PRINTS" id="PR00081">
    <property type="entry name" value="GDHRDH"/>
</dbReference>
<evidence type="ECO:0000256" key="1">
    <source>
        <dbReference type="ARBA" id="ARBA00006484"/>
    </source>
</evidence>
<dbReference type="GO" id="GO:0019748">
    <property type="term" value="P:secondary metabolic process"/>
    <property type="evidence" value="ECO:0007669"/>
    <property type="project" value="TreeGrafter"/>
</dbReference>
<dbReference type="GeneID" id="35604710"/>
<dbReference type="InterPro" id="IPR051468">
    <property type="entry name" value="Fungal_SecMetab_SDRs"/>
</dbReference>
<keyword evidence="3" id="KW-1185">Reference proteome</keyword>
<reference evidence="2 3" key="1">
    <citation type="submission" date="2016-03" db="EMBL/GenBank/DDBJ databases">
        <authorList>
            <person name="Ploux O."/>
        </authorList>
    </citation>
    <scope>NUCLEOTIDE SEQUENCE [LARGE SCALE GENOMIC DNA]</scope>
    <source>
        <strain evidence="2 3">URUG2</strain>
    </source>
</reference>
<sequence length="254" mass="27314">MTKSLVLITGGNNGLGYYATQQLAASGNYTVLMGSRDHSRAEKAITALLEDQSMKVTAGDVHPVQIDVTSDESIYAAAKHVRETYGYLDILMLNAGITQQQAETEDSPSLRQLYHNHFDTNLFGAAVTLEAFLPLLRESKAPGGKRIAFTSSGLASFKLADNGPASCTASLYPIYRSTKTAMNMIMLGYAKQLEGEGFVVSCSDPGYCATDINGHQGMKDPREGAKALVKAATGDKTKVHGGVVNEENDERLPW</sequence>
<name>A0A2D3VPM5_9PEZI</name>
<dbReference type="Gene3D" id="3.40.50.720">
    <property type="entry name" value="NAD(P)-binding Rossmann-like Domain"/>
    <property type="match status" value="1"/>
</dbReference>
<comment type="similarity">
    <text evidence="1">Belongs to the short-chain dehydrogenases/reductases (SDR) family.</text>
</comment>
<dbReference type="GO" id="GO:0016491">
    <property type="term" value="F:oxidoreductase activity"/>
    <property type="evidence" value="ECO:0007669"/>
    <property type="project" value="TreeGrafter"/>
</dbReference>
<protein>
    <submittedName>
        <fullName evidence="2">Related to dehydrogenases with different specificities (Related to short-chain alcohol dehydrogenases)</fullName>
    </submittedName>
</protein>
<evidence type="ECO:0000313" key="3">
    <source>
        <dbReference type="Proteomes" id="UP000225277"/>
    </source>
</evidence>
<dbReference type="RefSeq" id="XP_023630652.1">
    <property type="nucleotide sequence ID" value="XM_023774884.1"/>
</dbReference>
<dbReference type="InterPro" id="IPR002347">
    <property type="entry name" value="SDR_fam"/>
</dbReference>
<gene>
    <name evidence="2" type="ORF">RCC_09643</name>
</gene>
<dbReference type="GO" id="GO:0005737">
    <property type="term" value="C:cytoplasm"/>
    <property type="evidence" value="ECO:0007669"/>
    <property type="project" value="TreeGrafter"/>
</dbReference>
<dbReference type="Pfam" id="PF00106">
    <property type="entry name" value="adh_short"/>
    <property type="match status" value="1"/>
</dbReference>